<evidence type="ECO:0000256" key="2">
    <source>
        <dbReference type="SAM" id="MobiDB-lite"/>
    </source>
</evidence>
<dbReference type="Proteomes" id="UP001168821">
    <property type="component" value="Unassembled WGS sequence"/>
</dbReference>
<protein>
    <submittedName>
        <fullName evidence="3">Uncharacterized protein</fullName>
    </submittedName>
</protein>
<feature type="coiled-coil region" evidence="1">
    <location>
        <begin position="62"/>
        <end position="128"/>
    </location>
</feature>
<accession>A0AA38IQL3</accession>
<name>A0AA38IQL3_9CUCU</name>
<keyword evidence="1" id="KW-0175">Coiled coil</keyword>
<evidence type="ECO:0000313" key="3">
    <source>
        <dbReference type="EMBL" id="KAJ3661380.1"/>
    </source>
</evidence>
<sequence length="267" mass="32261">MSNQKRIESDKIGDVFAAWRERADSEGSDSRGVRRTREDDSPRKEPAKTLKMEEREQIKQGQEPLMEMMKQLMEEMKQLRKENRGVKKELQTINGILEREREEWKQKERSFEERINNLEKKVEKKERQERRRNNFIITGMEIRERTDAKEVEEFLKKEIEVEVKVLETIIIGKEESKKILVKTLWEEKQEVMKNKNKLRGKRIYIDNDWTVQEQKIQKGIREIAKEERKKGYTTRVGYKKLEVGDKMYIWNENKGKLEEKFLKSSQH</sequence>
<organism evidence="3 4">
    <name type="scientific">Zophobas morio</name>
    <dbReference type="NCBI Taxonomy" id="2755281"/>
    <lineage>
        <taxon>Eukaryota</taxon>
        <taxon>Metazoa</taxon>
        <taxon>Ecdysozoa</taxon>
        <taxon>Arthropoda</taxon>
        <taxon>Hexapoda</taxon>
        <taxon>Insecta</taxon>
        <taxon>Pterygota</taxon>
        <taxon>Neoptera</taxon>
        <taxon>Endopterygota</taxon>
        <taxon>Coleoptera</taxon>
        <taxon>Polyphaga</taxon>
        <taxon>Cucujiformia</taxon>
        <taxon>Tenebrionidae</taxon>
        <taxon>Zophobas</taxon>
    </lineage>
</organism>
<reference evidence="3" key="1">
    <citation type="journal article" date="2023" name="G3 (Bethesda)">
        <title>Whole genome assemblies of Zophobas morio and Tenebrio molitor.</title>
        <authorList>
            <person name="Kaur S."/>
            <person name="Stinson S.A."/>
            <person name="diCenzo G.C."/>
        </authorList>
    </citation>
    <scope>NUCLEOTIDE SEQUENCE</scope>
    <source>
        <strain evidence="3">QUZm001</strain>
    </source>
</reference>
<keyword evidence="4" id="KW-1185">Reference proteome</keyword>
<gene>
    <name evidence="3" type="ORF">Zmor_005778</name>
</gene>
<evidence type="ECO:0000313" key="4">
    <source>
        <dbReference type="Proteomes" id="UP001168821"/>
    </source>
</evidence>
<dbReference type="EMBL" id="JALNTZ010000002">
    <property type="protein sequence ID" value="KAJ3661380.1"/>
    <property type="molecule type" value="Genomic_DNA"/>
</dbReference>
<feature type="region of interest" description="Disordered" evidence="2">
    <location>
        <begin position="19"/>
        <end position="57"/>
    </location>
</feature>
<comment type="caution">
    <text evidence="3">The sequence shown here is derived from an EMBL/GenBank/DDBJ whole genome shotgun (WGS) entry which is preliminary data.</text>
</comment>
<evidence type="ECO:0000256" key="1">
    <source>
        <dbReference type="SAM" id="Coils"/>
    </source>
</evidence>
<proteinExistence type="predicted"/>
<dbReference type="AlphaFoldDB" id="A0AA38IQL3"/>